<feature type="region of interest" description="Disordered" evidence="1">
    <location>
        <begin position="1"/>
        <end position="36"/>
    </location>
</feature>
<organism evidence="2 3">
    <name type="scientific">Mitsuokella jalaludinii</name>
    <dbReference type="NCBI Taxonomy" id="187979"/>
    <lineage>
        <taxon>Bacteria</taxon>
        <taxon>Bacillati</taxon>
        <taxon>Bacillota</taxon>
        <taxon>Negativicutes</taxon>
        <taxon>Selenomonadales</taxon>
        <taxon>Selenomonadaceae</taxon>
        <taxon>Mitsuokella</taxon>
    </lineage>
</organism>
<feature type="compositionally biased region" description="Basic and acidic residues" evidence="1">
    <location>
        <begin position="7"/>
        <end position="28"/>
    </location>
</feature>
<name>A0A174CJ25_9FIRM</name>
<protein>
    <submittedName>
        <fullName evidence="2">Uncharacterized protein</fullName>
    </submittedName>
</protein>
<proteinExistence type="predicted"/>
<accession>A0A174CJ25</accession>
<reference evidence="2 3" key="1">
    <citation type="submission" date="2015-09" db="EMBL/GenBank/DDBJ databases">
        <authorList>
            <consortium name="Pathogen Informatics"/>
        </authorList>
    </citation>
    <scope>NUCLEOTIDE SEQUENCE [LARGE SCALE GENOMIC DNA]</scope>
    <source>
        <strain evidence="2 3">2789STDY5608828</strain>
    </source>
</reference>
<gene>
    <name evidence="2" type="ORF">ERS852385_02169</name>
</gene>
<dbReference type="AlphaFoldDB" id="A0A174CJ25"/>
<evidence type="ECO:0000256" key="1">
    <source>
        <dbReference type="SAM" id="MobiDB-lite"/>
    </source>
</evidence>
<dbReference type="Proteomes" id="UP000095546">
    <property type="component" value="Unassembled WGS sequence"/>
</dbReference>
<evidence type="ECO:0000313" key="2">
    <source>
        <dbReference type="EMBL" id="CUO11715.1"/>
    </source>
</evidence>
<evidence type="ECO:0000313" key="3">
    <source>
        <dbReference type="Proteomes" id="UP000095546"/>
    </source>
</evidence>
<keyword evidence="3" id="KW-1185">Reference proteome</keyword>
<sequence length="658" mass="75879">MQYLQNEHNENNERTEPEGSGDADKESVDGGETDEMKVSFTESRNYKYTRPSDLEYFGTHYSIRNWTQAYVQTLKCLFEDYPDQISSMRGKSIRGKEKIDIADTVGSDAMVAPRKIADDLFLETNESATDIVKKMGLFLNLCNVDYNEVKVRYSFSRNNRRQVNTVHLSDGSVDIGDQAAKVEETFEGVDFAPYRKLLIEKFSKGFRIDSGLDMRRFRSFWETMYKKELTESNEDIRKRINYITIRCNDFVYLPEMMMTEQTAERIFAYITECFQDGKIAVYFDALYKEFENEFEGKRINNSEMLKSYLSFANNGRFYIHKNYLTKDAHAKDNPTDEVRNYMITIGVPVTVDDLKAALSHINADAVYWAVAGSHSAEFVRNQKGEYFHADIIQFTQQEIDTITEMIQRAIDDKGYMGGKELTDAIEVKLPTVMERYPFLEWLGLRDVIAYKLRDMFSFKGKIISPYGQNLSMTEVFAHFALMRDYFTLEQLNSLKRDLDTPIYFDSVYANSLRINADEFVSRDQAAFDIEATDAAISRFCTGDYIALRKISFFGSFPDAGFPWNDFLLEHYVAKFSKDFKLMHSGFTAGKPVGAIVRRSSRYNDFDELLSAELAVSGIPLDRENALQYLVDNGLLARKNYGKIEQVLSTAKQQRLTKG</sequence>
<dbReference type="EMBL" id="CYYU01000032">
    <property type="protein sequence ID" value="CUO11715.1"/>
    <property type="molecule type" value="Genomic_DNA"/>
</dbReference>
<dbReference type="STRING" id="187979.ERS852385_02169"/>